<dbReference type="HOGENOM" id="CLU_076307_1_0_11"/>
<dbReference type="EMBL" id="CP001854">
    <property type="protein sequence ID" value="ADB48683.1"/>
    <property type="molecule type" value="Genomic_DNA"/>
</dbReference>
<protein>
    <recommendedName>
        <fullName evidence="2">PET hydrolase/cutinase-like domain-containing protein</fullName>
    </recommendedName>
</protein>
<dbReference type="eggNOG" id="COG4188">
    <property type="taxonomic scope" value="Bacteria"/>
</dbReference>
<dbReference type="KEGG" id="cwo:Cwoe_0247"/>
<feature type="signal peptide" evidence="1">
    <location>
        <begin position="1"/>
        <end position="27"/>
    </location>
</feature>
<evidence type="ECO:0000313" key="3">
    <source>
        <dbReference type="EMBL" id="ADB48683.1"/>
    </source>
</evidence>
<evidence type="ECO:0000256" key="1">
    <source>
        <dbReference type="SAM" id="SignalP"/>
    </source>
</evidence>
<name>D3F610_CONWI</name>
<dbReference type="SUPFAM" id="SSF53474">
    <property type="entry name" value="alpha/beta-Hydrolases"/>
    <property type="match status" value="1"/>
</dbReference>
<keyword evidence="4" id="KW-1185">Reference proteome</keyword>
<accession>D3F610</accession>
<organism evidence="3 4">
    <name type="scientific">Conexibacter woesei (strain DSM 14684 / CCUG 47730 / CIP 108061 / JCM 11494 / NBRC 100937 / ID131577)</name>
    <dbReference type="NCBI Taxonomy" id="469383"/>
    <lineage>
        <taxon>Bacteria</taxon>
        <taxon>Bacillati</taxon>
        <taxon>Actinomycetota</taxon>
        <taxon>Thermoleophilia</taxon>
        <taxon>Solirubrobacterales</taxon>
        <taxon>Conexibacteraceae</taxon>
        <taxon>Conexibacter</taxon>
    </lineage>
</organism>
<feature type="chain" id="PRO_5003044211" description="PET hydrolase/cutinase-like domain-containing protein" evidence="1">
    <location>
        <begin position="28"/>
        <end position="286"/>
    </location>
</feature>
<dbReference type="Pfam" id="PF12740">
    <property type="entry name" value="PETase"/>
    <property type="match status" value="1"/>
</dbReference>
<dbReference type="Gene3D" id="3.40.50.1820">
    <property type="entry name" value="alpha/beta hydrolase"/>
    <property type="match status" value="1"/>
</dbReference>
<dbReference type="Proteomes" id="UP000008229">
    <property type="component" value="Chromosome"/>
</dbReference>
<dbReference type="InterPro" id="IPR041127">
    <property type="entry name" value="PET_hydrolase/cutinase-like"/>
</dbReference>
<evidence type="ECO:0000313" key="4">
    <source>
        <dbReference type="Proteomes" id="UP000008229"/>
    </source>
</evidence>
<evidence type="ECO:0000259" key="2">
    <source>
        <dbReference type="Pfam" id="PF12740"/>
    </source>
</evidence>
<feature type="domain" description="PET hydrolase/cutinase-like" evidence="2">
    <location>
        <begin position="34"/>
        <end position="269"/>
    </location>
</feature>
<sequence length="286" mass="29304" precursor="true">MSRIRTLCAVVAALCCTLLVGAASASASPIEARYAASGPWAVSSATVRDASGRALYELRYPTDLGAGGVRHPIVTWGNGSIATPADYPGLLNHLASWGFAVVASTSSTTGKGTEMLAGAQYMVARDSDPASVFAGKLDTAHVAAVGHSQGAGGAVNATNLSRGLIGTTVTYALPAAMWVSRGDEFDVAALRAPALFLGGRWDILISSPLVVDGYYRAAGGPAAKAVLRDADHNTIQRTGGATLGYLTAWLKYRLEGDATARGAFAGSAPEINANPAWQDGAQRALP</sequence>
<dbReference type="OrthoDB" id="9812672at2"/>
<gene>
    <name evidence="3" type="ordered locus">Cwoe_0247</name>
</gene>
<reference evidence="4" key="2">
    <citation type="submission" date="2010-01" db="EMBL/GenBank/DDBJ databases">
        <title>The complete genome of Conexibacter woesei DSM 14684.</title>
        <authorList>
            <consortium name="US DOE Joint Genome Institute (JGI-PGF)"/>
            <person name="Lucas S."/>
            <person name="Copeland A."/>
            <person name="Lapidus A."/>
            <person name="Glavina del Rio T."/>
            <person name="Dalin E."/>
            <person name="Tice H."/>
            <person name="Bruce D."/>
            <person name="Goodwin L."/>
            <person name="Pitluck S."/>
            <person name="Kyrpides N."/>
            <person name="Mavromatis K."/>
            <person name="Ivanova N."/>
            <person name="Mikhailova N."/>
            <person name="Chertkov O."/>
            <person name="Brettin T."/>
            <person name="Detter J.C."/>
            <person name="Han C."/>
            <person name="Larimer F."/>
            <person name="Land M."/>
            <person name="Hauser L."/>
            <person name="Markowitz V."/>
            <person name="Cheng J.-F."/>
            <person name="Hugenholtz P."/>
            <person name="Woyke T."/>
            <person name="Wu D."/>
            <person name="Pukall R."/>
            <person name="Steenblock K."/>
            <person name="Schneider S."/>
            <person name="Klenk H.-P."/>
            <person name="Eisen J.A."/>
        </authorList>
    </citation>
    <scope>NUCLEOTIDE SEQUENCE [LARGE SCALE GENOMIC DNA]</scope>
    <source>
        <strain evidence="4">DSM 14684 / CIP 108061 / JCM 11494 / NBRC 100937 / ID131577</strain>
    </source>
</reference>
<dbReference type="STRING" id="469383.Cwoe_0247"/>
<keyword evidence="1" id="KW-0732">Signal</keyword>
<reference evidence="3 4" key="1">
    <citation type="journal article" date="2010" name="Stand. Genomic Sci.">
        <title>Complete genome sequence of Conexibacter woesei type strain (ID131577).</title>
        <authorList>
            <person name="Pukall R."/>
            <person name="Lapidus A."/>
            <person name="Glavina Del Rio T."/>
            <person name="Copeland A."/>
            <person name="Tice H."/>
            <person name="Cheng J.-F."/>
            <person name="Lucas S."/>
            <person name="Chen F."/>
            <person name="Nolan M."/>
            <person name="Bruce D."/>
            <person name="Goodwin L."/>
            <person name="Pitluck S."/>
            <person name="Mavromatis K."/>
            <person name="Ivanova N."/>
            <person name="Ovchinnikova G."/>
            <person name="Pati A."/>
            <person name="Chen A."/>
            <person name="Palaniappan K."/>
            <person name="Land M."/>
            <person name="Hauser L."/>
            <person name="Chang Y.-J."/>
            <person name="Jeffries C.D."/>
            <person name="Chain P."/>
            <person name="Meincke L."/>
            <person name="Sims D."/>
            <person name="Brettin T."/>
            <person name="Detter J.C."/>
            <person name="Rohde M."/>
            <person name="Goeker M."/>
            <person name="Bristow J."/>
            <person name="Eisen J.A."/>
            <person name="Markowitz V."/>
            <person name="Kyrpides N.C."/>
            <person name="Klenk H.-P."/>
            <person name="Hugenholtz P."/>
        </authorList>
    </citation>
    <scope>NUCLEOTIDE SEQUENCE [LARGE SCALE GENOMIC DNA]</scope>
    <source>
        <strain evidence="4">DSM 14684 / CIP 108061 / JCM 11494 / NBRC 100937 / ID131577</strain>
    </source>
</reference>
<dbReference type="InterPro" id="IPR029058">
    <property type="entry name" value="AB_hydrolase_fold"/>
</dbReference>
<dbReference type="RefSeq" id="WP_012931736.1">
    <property type="nucleotide sequence ID" value="NC_013739.1"/>
</dbReference>
<dbReference type="AlphaFoldDB" id="D3F610"/>
<proteinExistence type="predicted"/>